<dbReference type="EMBL" id="JAMFLX010000012">
    <property type="protein sequence ID" value="MCL6270287.1"/>
    <property type="molecule type" value="Genomic_DNA"/>
</dbReference>
<dbReference type="PROSITE" id="PS51257">
    <property type="entry name" value="PROKAR_LIPOPROTEIN"/>
    <property type="match status" value="1"/>
</dbReference>
<reference evidence="1 2" key="1">
    <citation type="submission" date="2022-05" db="EMBL/GenBank/DDBJ databases">
        <authorList>
            <person name="Park J.-S."/>
        </authorList>
    </citation>
    <scope>NUCLEOTIDE SEQUENCE [LARGE SCALE GENOMIC DNA]</scope>
    <source>
        <strain evidence="1 2">2012CJ34-2</strain>
    </source>
</reference>
<sequence length="315" mass="34171">MTQFSRAALFSKVAVVLPAAMAIILSLSLGGCGKKDEKKKVEAEKVTEVEADQVTVQDIVAGESYDCDDPSGMTADKRFWCKGFRAWQDSDSIGENSGARDEFIAAWKLGYLDASQGRNPAIDNLQSRPVAAEGYETGYIAVLDNQGVVEYDCTEGDETDNEYRDRWCEASASFNKSNLGSSTNAVLRNNYINGFMAGRAIALTIPTSMESLFGDAAPDENAKKPIDDPEADAPKGIQVFYKGFNAGFQAMIDTVRESVNQVMEQMQNMPGMEGMEGMPGMPGMDGMPMPPMGELPPGMENMMPPMPGVHDDMSE</sequence>
<evidence type="ECO:0008006" key="3">
    <source>
        <dbReference type="Google" id="ProtNLM"/>
    </source>
</evidence>
<comment type="caution">
    <text evidence="1">The sequence shown here is derived from an EMBL/GenBank/DDBJ whole genome shotgun (WGS) entry which is preliminary data.</text>
</comment>
<keyword evidence="2" id="KW-1185">Reference proteome</keyword>
<dbReference type="Proteomes" id="UP001203338">
    <property type="component" value="Unassembled WGS sequence"/>
</dbReference>
<gene>
    <name evidence="1" type="ORF">M3P05_10175</name>
</gene>
<name>A0ABT0PFZ4_9GAMM</name>
<protein>
    <recommendedName>
        <fullName evidence="3">Lipoprotein</fullName>
    </recommendedName>
</protein>
<evidence type="ECO:0000313" key="1">
    <source>
        <dbReference type="EMBL" id="MCL6270287.1"/>
    </source>
</evidence>
<dbReference type="RefSeq" id="WP_249699474.1">
    <property type="nucleotide sequence ID" value="NZ_JAMFLX010000012.1"/>
</dbReference>
<evidence type="ECO:0000313" key="2">
    <source>
        <dbReference type="Proteomes" id="UP001203338"/>
    </source>
</evidence>
<proteinExistence type="predicted"/>
<organism evidence="1 2">
    <name type="scientific">Parendozoicomonas callyspongiae</name>
    <dbReference type="NCBI Taxonomy" id="2942213"/>
    <lineage>
        <taxon>Bacteria</taxon>
        <taxon>Pseudomonadati</taxon>
        <taxon>Pseudomonadota</taxon>
        <taxon>Gammaproteobacteria</taxon>
        <taxon>Oceanospirillales</taxon>
        <taxon>Endozoicomonadaceae</taxon>
        <taxon>Parendozoicomonas</taxon>
    </lineage>
</organism>
<accession>A0ABT0PFZ4</accession>